<evidence type="ECO:0000259" key="1">
    <source>
        <dbReference type="Pfam" id="PF08722"/>
    </source>
</evidence>
<feature type="domain" description="TnsA endonuclease N-terminal" evidence="1">
    <location>
        <begin position="24"/>
        <end position="118"/>
    </location>
</feature>
<dbReference type="CDD" id="cd22362">
    <property type="entry name" value="TnsA_endonuclease-like"/>
    <property type="match status" value="1"/>
</dbReference>
<evidence type="ECO:0000313" key="3">
    <source>
        <dbReference type="Proteomes" id="UP000609121"/>
    </source>
</evidence>
<dbReference type="EMBL" id="JACVXA010000072">
    <property type="protein sequence ID" value="MBE3640107.1"/>
    <property type="molecule type" value="Genomic_DNA"/>
</dbReference>
<sequence>MTRRTHHLLSDIEFNCFLIYDWLDDVVDIREQYPLDRDDTRRIAEAIGVRHPAETQTQTDIVMSTDLVVDFSTDGTAKTIARAVKHSQALEEPRTLEKLEIERRYWFENGVDFGIITERELPNEPVKTLRWLLGYRELNEEIPRDILIQIDQDLDRGSQLTFGEFCEQIDLQYGLSSGTGRRISNHFLAKKYGYSTFILS</sequence>
<keyword evidence="2" id="KW-0255">Endonuclease</keyword>
<dbReference type="InterPro" id="IPR014833">
    <property type="entry name" value="TnsA_N"/>
</dbReference>
<keyword evidence="3" id="KW-1185">Reference proteome</keyword>
<dbReference type="SUPFAM" id="SSF52980">
    <property type="entry name" value="Restriction endonuclease-like"/>
    <property type="match status" value="1"/>
</dbReference>
<protein>
    <submittedName>
        <fullName evidence="2">TnsA endonuclease N-terminal domain-containing protein</fullName>
    </submittedName>
</protein>
<dbReference type="InterPro" id="IPR011335">
    <property type="entry name" value="Restrct_endonuc-II-like"/>
</dbReference>
<proteinExistence type="predicted"/>
<dbReference type="Pfam" id="PF08722">
    <property type="entry name" value="Tn7_TnsA-like_N"/>
    <property type="match status" value="1"/>
</dbReference>
<evidence type="ECO:0000313" key="2">
    <source>
        <dbReference type="EMBL" id="MBE3640107.1"/>
    </source>
</evidence>
<accession>A0A8J7CYX2</accession>
<dbReference type="RefSeq" id="WP_193185666.1">
    <property type="nucleotide sequence ID" value="NZ_JACVXA010000072.1"/>
</dbReference>
<dbReference type="AlphaFoldDB" id="A0A8J7CYX2"/>
<comment type="caution">
    <text evidence="2">The sequence shown here is derived from an EMBL/GenBank/DDBJ whole genome shotgun (WGS) entry which is preliminary data.</text>
</comment>
<reference evidence="2" key="1">
    <citation type="submission" date="2020-09" db="EMBL/GenBank/DDBJ databases">
        <title>A novel bacterium of genus Mangrovicoccus, isolated from South China Sea.</title>
        <authorList>
            <person name="Huang H."/>
            <person name="Mo K."/>
            <person name="Hu Y."/>
        </authorList>
    </citation>
    <scope>NUCLEOTIDE SEQUENCE</scope>
    <source>
        <strain evidence="2">HB182678</strain>
    </source>
</reference>
<keyword evidence="2" id="KW-0540">Nuclease</keyword>
<gene>
    <name evidence="2" type="ORF">ICN82_18025</name>
</gene>
<organism evidence="2 3">
    <name type="scientific">Mangrovicoccus algicola</name>
    <dbReference type="NCBI Taxonomy" id="2771008"/>
    <lineage>
        <taxon>Bacteria</taxon>
        <taxon>Pseudomonadati</taxon>
        <taxon>Pseudomonadota</taxon>
        <taxon>Alphaproteobacteria</taxon>
        <taxon>Rhodobacterales</taxon>
        <taxon>Paracoccaceae</taxon>
        <taxon>Mangrovicoccus</taxon>
    </lineage>
</organism>
<dbReference type="InterPro" id="IPR011856">
    <property type="entry name" value="tRNA_endonuc-like_dom_sf"/>
</dbReference>
<name>A0A8J7CYX2_9RHOB</name>
<dbReference type="GO" id="GO:0004519">
    <property type="term" value="F:endonuclease activity"/>
    <property type="evidence" value="ECO:0007669"/>
    <property type="project" value="UniProtKB-KW"/>
</dbReference>
<dbReference type="Gene3D" id="3.40.1350.10">
    <property type="match status" value="1"/>
</dbReference>
<dbReference type="GO" id="GO:0003676">
    <property type="term" value="F:nucleic acid binding"/>
    <property type="evidence" value="ECO:0007669"/>
    <property type="project" value="InterPro"/>
</dbReference>
<dbReference type="Proteomes" id="UP000609121">
    <property type="component" value="Unassembled WGS sequence"/>
</dbReference>
<keyword evidence="2" id="KW-0378">Hydrolase</keyword>